<proteinExistence type="predicted"/>
<dbReference type="GeneID" id="87884002"/>
<evidence type="ECO:0000313" key="2">
    <source>
        <dbReference type="EMBL" id="KAK3303833.1"/>
    </source>
</evidence>
<protein>
    <submittedName>
        <fullName evidence="2">Uncharacterized protein</fullName>
    </submittedName>
</protein>
<feature type="compositionally biased region" description="Low complexity" evidence="1">
    <location>
        <begin position="558"/>
        <end position="567"/>
    </location>
</feature>
<feature type="compositionally biased region" description="Low complexity" evidence="1">
    <location>
        <begin position="156"/>
        <end position="166"/>
    </location>
</feature>
<keyword evidence="3" id="KW-1185">Reference proteome</keyword>
<evidence type="ECO:0000256" key="1">
    <source>
        <dbReference type="SAM" id="MobiDB-lite"/>
    </source>
</evidence>
<feature type="region of interest" description="Disordered" evidence="1">
    <location>
        <begin position="201"/>
        <end position="231"/>
    </location>
</feature>
<feature type="compositionally biased region" description="Basic and acidic residues" evidence="1">
    <location>
        <begin position="201"/>
        <end position="211"/>
    </location>
</feature>
<dbReference type="AlphaFoldDB" id="A0AAJ0GPK8"/>
<feature type="compositionally biased region" description="Basic and acidic residues" evidence="1">
    <location>
        <begin position="473"/>
        <end position="498"/>
    </location>
</feature>
<reference evidence="2" key="1">
    <citation type="journal article" date="2023" name="Mol. Phylogenet. Evol.">
        <title>Genome-scale phylogeny and comparative genomics of the fungal order Sordariales.</title>
        <authorList>
            <person name="Hensen N."/>
            <person name="Bonometti L."/>
            <person name="Westerberg I."/>
            <person name="Brannstrom I.O."/>
            <person name="Guillou S."/>
            <person name="Cros-Aarteil S."/>
            <person name="Calhoun S."/>
            <person name="Haridas S."/>
            <person name="Kuo A."/>
            <person name="Mondo S."/>
            <person name="Pangilinan J."/>
            <person name="Riley R."/>
            <person name="LaButti K."/>
            <person name="Andreopoulos B."/>
            <person name="Lipzen A."/>
            <person name="Chen C."/>
            <person name="Yan M."/>
            <person name="Daum C."/>
            <person name="Ng V."/>
            <person name="Clum A."/>
            <person name="Steindorff A."/>
            <person name="Ohm R.A."/>
            <person name="Martin F."/>
            <person name="Silar P."/>
            <person name="Natvig D.O."/>
            <person name="Lalanne C."/>
            <person name="Gautier V."/>
            <person name="Ament-Velasquez S.L."/>
            <person name="Kruys A."/>
            <person name="Hutchinson M.I."/>
            <person name="Powell A.J."/>
            <person name="Barry K."/>
            <person name="Miller A.N."/>
            <person name="Grigoriev I.V."/>
            <person name="Debuchy R."/>
            <person name="Gladieux P."/>
            <person name="Hiltunen Thoren M."/>
            <person name="Johannesson H."/>
        </authorList>
    </citation>
    <scope>NUCLEOTIDE SEQUENCE</scope>
    <source>
        <strain evidence="2">CBS 333.67</strain>
    </source>
</reference>
<feature type="compositionally biased region" description="Basic and acidic residues" evidence="1">
    <location>
        <begin position="74"/>
        <end position="86"/>
    </location>
</feature>
<feature type="region of interest" description="Disordered" evidence="1">
    <location>
        <begin position="74"/>
        <end position="168"/>
    </location>
</feature>
<feature type="compositionally biased region" description="Basic and acidic residues" evidence="1">
    <location>
        <begin position="548"/>
        <end position="557"/>
    </location>
</feature>
<dbReference type="EMBL" id="JAUDZG010000006">
    <property type="protein sequence ID" value="KAK3303833.1"/>
    <property type="molecule type" value="Genomic_DNA"/>
</dbReference>
<feature type="region of interest" description="Disordered" evidence="1">
    <location>
        <begin position="426"/>
        <end position="573"/>
    </location>
</feature>
<name>A0AAJ0GPK8_9PEZI</name>
<dbReference type="Proteomes" id="UP001273166">
    <property type="component" value="Unassembled WGS sequence"/>
</dbReference>
<dbReference type="RefSeq" id="XP_062719613.1">
    <property type="nucleotide sequence ID" value="XM_062865173.1"/>
</dbReference>
<gene>
    <name evidence="2" type="ORF">B0T15DRAFT_402624</name>
</gene>
<evidence type="ECO:0000313" key="3">
    <source>
        <dbReference type="Proteomes" id="UP001273166"/>
    </source>
</evidence>
<feature type="compositionally biased region" description="Basic residues" evidence="1">
    <location>
        <begin position="449"/>
        <end position="461"/>
    </location>
</feature>
<comment type="caution">
    <text evidence="2">The sequence shown here is derived from an EMBL/GenBank/DDBJ whole genome shotgun (WGS) entry which is preliminary data.</text>
</comment>
<reference evidence="2" key="2">
    <citation type="submission" date="2023-06" db="EMBL/GenBank/DDBJ databases">
        <authorList>
            <consortium name="Lawrence Berkeley National Laboratory"/>
            <person name="Mondo S.J."/>
            <person name="Hensen N."/>
            <person name="Bonometti L."/>
            <person name="Westerberg I."/>
            <person name="Brannstrom I.O."/>
            <person name="Guillou S."/>
            <person name="Cros-Aarteil S."/>
            <person name="Calhoun S."/>
            <person name="Haridas S."/>
            <person name="Kuo A."/>
            <person name="Pangilinan J."/>
            <person name="Riley R."/>
            <person name="Labutti K."/>
            <person name="Andreopoulos B."/>
            <person name="Lipzen A."/>
            <person name="Chen C."/>
            <person name="Yanf M."/>
            <person name="Daum C."/>
            <person name="Ng V."/>
            <person name="Clum A."/>
            <person name="Steindorff A."/>
            <person name="Ohm R."/>
            <person name="Martin F."/>
            <person name="Silar P."/>
            <person name="Natvig D."/>
            <person name="Lalanne C."/>
            <person name="Gautier V."/>
            <person name="Ament-Velasquez S.L."/>
            <person name="Kruys A."/>
            <person name="Hutchinson M.I."/>
            <person name="Powell A.J."/>
            <person name="Barry K."/>
            <person name="Miller A.N."/>
            <person name="Grigoriev I.V."/>
            <person name="Debuchy R."/>
            <person name="Gladieux P."/>
            <person name="Thoren M.H."/>
            <person name="Johannesson H."/>
        </authorList>
    </citation>
    <scope>NUCLEOTIDE SEQUENCE</scope>
    <source>
        <strain evidence="2">CBS 333.67</strain>
    </source>
</reference>
<sequence>MPTTEIITIINNSGKVISTGKQLVSIFKEAQAAYRDRRDAFKAERAGIQRAKTFDVSQRGDSYYDDHAIDHAHDRRRSYDGDDRRSRAPSRFSRTSRRSERPRSAERALPALTEGNLKTHSEVSATTPSKAGSRPAYAETAAPRQPLAIGPPPSAAPESATGSAAARGQLVHRARSDFAVVKKKSIDMDLAYGDIPPDLAERDDLDYHHPNEQQYSGSFEPRGSSEGGETPEEAAALNLMDRIETFLEEAQCMHESATSMIERLQRNPEAAAAVALSLAELSSLLSKMGAPFLAFLKGGSPAVFALLASPQFLIGASVAVGVTVVMFGGLKIVKRIREAAERQMEAPFEMRAAAPAMAAEKPLPAVPSPSAYDEALVLREVEELSSIETWRRGIVPLGAGDDESAADVELLSREAERALRESFQRDLDEVEPCDSVSQVSRARSDRSRRSYRSYRSRRPRHDRIDEDSVADSKVSERKSSSKTKDRDGVESEAASERSHRSHLRSSRSHREGKHEGSGSSTASSRNKHDAGSTVSRSSKHSSKVSLKAIDEKERLDDAGSAAGSAAGKPKKREMIKQLFKMKKEKEDRDRAVSVLV</sequence>
<organism evidence="2 3">
    <name type="scientific">Chaetomium strumarium</name>
    <dbReference type="NCBI Taxonomy" id="1170767"/>
    <lineage>
        <taxon>Eukaryota</taxon>
        <taxon>Fungi</taxon>
        <taxon>Dikarya</taxon>
        <taxon>Ascomycota</taxon>
        <taxon>Pezizomycotina</taxon>
        <taxon>Sordariomycetes</taxon>
        <taxon>Sordariomycetidae</taxon>
        <taxon>Sordariales</taxon>
        <taxon>Chaetomiaceae</taxon>
        <taxon>Chaetomium</taxon>
    </lineage>
</organism>
<accession>A0AAJ0GPK8</accession>
<feature type="compositionally biased region" description="Polar residues" evidence="1">
    <location>
        <begin position="116"/>
        <end position="130"/>
    </location>
</feature>
<feature type="compositionally biased region" description="Basic and acidic residues" evidence="1">
    <location>
        <begin position="97"/>
        <end position="106"/>
    </location>
</feature>